<dbReference type="PANTHER" id="PTHR43022">
    <property type="entry name" value="PROTEIN SMF"/>
    <property type="match status" value="1"/>
</dbReference>
<proteinExistence type="inferred from homology"/>
<evidence type="ECO:0000313" key="4">
    <source>
        <dbReference type="EMBL" id="KRN34014.1"/>
    </source>
</evidence>
<dbReference type="EMBL" id="JQAT01000001">
    <property type="protein sequence ID" value="KRN29457.1"/>
    <property type="molecule type" value="Genomic_DNA"/>
</dbReference>
<accession>A0A0R2FLF7</accession>
<dbReference type="EMBL" id="JQAZ01000001">
    <property type="protein sequence ID" value="KRN34014.1"/>
    <property type="molecule type" value="Genomic_DNA"/>
</dbReference>
<evidence type="ECO:0000313" key="6">
    <source>
        <dbReference type="Proteomes" id="UP000051751"/>
    </source>
</evidence>
<reference evidence="5 6" key="1">
    <citation type="journal article" date="2015" name="Genome Announc.">
        <title>Expanding the biotechnology potential of lactobacilli through comparative genomics of 213 strains and associated genera.</title>
        <authorList>
            <person name="Sun Z."/>
            <person name="Harris H.M."/>
            <person name="McCann A."/>
            <person name="Guo C."/>
            <person name="Argimon S."/>
            <person name="Zhang W."/>
            <person name="Yang X."/>
            <person name="Jeffery I.B."/>
            <person name="Cooney J.C."/>
            <person name="Kagawa T.F."/>
            <person name="Liu W."/>
            <person name="Song Y."/>
            <person name="Salvetti E."/>
            <person name="Wrobel A."/>
            <person name="Rasinkangas P."/>
            <person name="Parkhill J."/>
            <person name="Rea M.C."/>
            <person name="O'Sullivan O."/>
            <person name="Ritari J."/>
            <person name="Douillard F.P."/>
            <person name="Paul Ross R."/>
            <person name="Yang R."/>
            <person name="Briner A.E."/>
            <person name="Felis G.E."/>
            <person name="de Vos W.M."/>
            <person name="Barrangou R."/>
            <person name="Klaenhammer T.R."/>
            <person name="Caufield P.W."/>
            <person name="Cui Y."/>
            <person name="Zhang H."/>
            <person name="O'Toole P.W."/>
        </authorList>
    </citation>
    <scope>NUCLEOTIDE SEQUENCE [LARGE SCALE GENOMIC DNA]</scope>
    <source>
        <strain evidence="3 6">ATCC BAA-66</strain>
        <strain evidence="4 5">DSM 13344</strain>
    </source>
</reference>
<evidence type="ECO:0000259" key="2">
    <source>
        <dbReference type="Pfam" id="PF02481"/>
    </source>
</evidence>
<comment type="caution">
    <text evidence="3">The sequence shown here is derived from an EMBL/GenBank/DDBJ whole genome shotgun (WGS) entry which is preliminary data.</text>
</comment>
<dbReference type="SUPFAM" id="SSF102405">
    <property type="entry name" value="MCP/YpsA-like"/>
    <property type="match status" value="1"/>
</dbReference>
<gene>
    <name evidence="3" type="ORF">IV38_GL000341</name>
    <name evidence="4" type="ORF">IV40_GL000327</name>
</gene>
<comment type="similarity">
    <text evidence="1">Belongs to the DprA/Smf family.</text>
</comment>
<organism evidence="3 6">
    <name type="scientific">Lactobacillus selangorensis</name>
    <dbReference type="NCBI Taxonomy" id="81857"/>
    <lineage>
        <taxon>Bacteria</taxon>
        <taxon>Bacillati</taxon>
        <taxon>Bacillota</taxon>
        <taxon>Bacilli</taxon>
        <taxon>Lactobacillales</taxon>
        <taxon>Lactobacillaceae</taxon>
        <taxon>Lactobacillus</taxon>
    </lineage>
</organism>
<feature type="domain" description="Smf/DprA SLOG" evidence="2">
    <location>
        <begin position="104"/>
        <end position="312"/>
    </location>
</feature>
<keyword evidence="5" id="KW-1185">Reference proteome</keyword>
<dbReference type="Proteomes" id="UP000051751">
    <property type="component" value="Unassembled WGS sequence"/>
</dbReference>
<protein>
    <submittedName>
        <fullName evidence="3">Dna processing protein</fullName>
    </submittedName>
</protein>
<dbReference type="AlphaFoldDB" id="A0A0R2FLF7"/>
<sequence>MHSDKTNQHPLRNCSVRNTYKGDVFLTAQDLLLLRVFLTDAFPYQALLKLTIFLNTHPTVTNLAASECCQIGALDQAHSSAFQKSYHTRELAIRMQQHLQQTHVVTILDDDYPELLRECYRPPLILFYRGNLSLTKQPQLAVVGARKASDYAFYAIQNLLPPVIRQQIGIVSGLAMGVDSAAHRCTLESQGRPIAVIGTGLDQVYPRYNDKLQTAVSENGLLLTEYALGDAPLRWHFPLRNRIIAGLSRCVLVVEARQRSGSLITAQLATQENRNVLAVPGSLFAPLSVGCNELIQDGATPILKSADILREFAPYLTSK</sequence>
<dbReference type="PATRIC" id="fig|81857.3.peg.346"/>
<dbReference type="InterPro" id="IPR057666">
    <property type="entry name" value="DrpA_SLOG"/>
</dbReference>
<dbReference type="OrthoDB" id="9785707at2"/>
<dbReference type="InterPro" id="IPR003488">
    <property type="entry name" value="DprA"/>
</dbReference>
<name>A0A0R2FLF7_9LACO</name>
<dbReference type="GO" id="GO:0009294">
    <property type="term" value="P:DNA-mediated transformation"/>
    <property type="evidence" value="ECO:0007669"/>
    <property type="project" value="InterPro"/>
</dbReference>
<dbReference type="PANTHER" id="PTHR43022:SF1">
    <property type="entry name" value="PROTEIN SMF"/>
    <property type="match status" value="1"/>
</dbReference>
<dbReference type="NCBIfam" id="TIGR00732">
    <property type="entry name" value="dprA"/>
    <property type="match status" value="1"/>
</dbReference>
<dbReference type="Proteomes" id="UP000051645">
    <property type="component" value="Unassembled WGS sequence"/>
</dbReference>
<dbReference type="Gene3D" id="3.40.50.450">
    <property type="match status" value="1"/>
</dbReference>
<evidence type="ECO:0000256" key="1">
    <source>
        <dbReference type="ARBA" id="ARBA00006525"/>
    </source>
</evidence>
<evidence type="ECO:0000313" key="5">
    <source>
        <dbReference type="Proteomes" id="UP000051645"/>
    </source>
</evidence>
<dbReference type="Pfam" id="PF02481">
    <property type="entry name" value="DNA_processg_A"/>
    <property type="match status" value="1"/>
</dbReference>
<evidence type="ECO:0000313" key="3">
    <source>
        <dbReference type="EMBL" id="KRN29457.1"/>
    </source>
</evidence>
<dbReference type="STRING" id="81857.IV38_GL000341"/>